<reference evidence="3" key="1">
    <citation type="submission" date="2022-08" db="EMBL/GenBank/DDBJ databases">
        <title>Novel sulfate-reducing endosymbionts in the free-living metamonad Anaeramoeba.</title>
        <authorList>
            <person name="Jerlstrom-Hultqvist J."/>
            <person name="Cepicka I."/>
            <person name="Gallot-Lavallee L."/>
            <person name="Salas-Leiva D."/>
            <person name="Curtis B.A."/>
            <person name="Zahonova K."/>
            <person name="Pipaliya S."/>
            <person name="Dacks J."/>
            <person name="Roger A.J."/>
        </authorList>
    </citation>
    <scope>NUCLEOTIDE SEQUENCE</scope>
    <source>
        <strain evidence="3">Schooner1</strain>
    </source>
</reference>
<dbReference type="SUPFAM" id="SSF47473">
    <property type="entry name" value="EF-hand"/>
    <property type="match status" value="1"/>
</dbReference>
<evidence type="ECO:0000256" key="1">
    <source>
        <dbReference type="ARBA" id="ARBA00022837"/>
    </source>
</evidence>
<dbReference type="InterPro" id="IPR018247">
    <property type="entry name" value="EF_Hand_1_Ca_BS"/>
</dbReference>
<dbReference type="Gene3D" id="1.10.238.10">
    <property type="entry name" value="EF-hand"/>
    <property type="match status" value="1"/>
</dbReference>
<evidence type="ECO:0000259" key="2">
    <source>
        <dbReference type="PROSITE" id="PS50222"/>
    </source>
</evidence>
<dbReference type="InterPro" id="IPR011992">
    <property type="entry name" value="EF-hand-dom_pair"/>
</dbReference>
<comment type="caution">
    <text evidence="3">The sequence shown here is derived from an EMBL/GenBank/DDBJ whole genome shotgun (WGS) entry which is preliminary data.</text>
</comment>
<organism evidence="3 4">
    <name type="scientific">Anaeramoeba flamelloides</name>
    <dbReference type="NCBI Taxonomy" id="1746091"/>
    <lineage>
        <taxon>Eukaryota</taxon>
        <taxon>Metamonada</taxon>
        <taxon>Anaeramoebidae</taxon>
        <taxon>Anaeramoeba</taxon>
    </lineage>
</organism>
<dbReference type="Proteomes" id="UP001150062">
    <property type="component" value="Unassembled WGS sequence"/>
</dbReference>
<feature type="domain" description="EF-hand" evidence="2">
    <location>
        <begin position="87"/>
        <end position="122"/>
    </location>
</feature>
<dbReference type="InterPro" id="IPR002048">
    <property type="entry name" value="EF_hand_dom"/>
</dbReference>
<dbReference type="PROSITE" id="PS00018">
    <property type="entry name" value="EF_HAND_1"/>
    <property type="match status" value="2"/>
</dbReference>
<evidence type="ECO:0000313" key="3">
    <source>
        <dbReference type="EMBL" id="KAJ6251593.1"/>
    </source>
</evidence>
<keyword evidence="4" id="KW-1185">Reference proteome</keyword>
<proteinExistence type="predicted"/>
<protein>
    <submittedName>
        <fullName evidence="3">Calcium binding protein</fullName>
    </submittedName>
</protein>
<dbReference type="PROSITE" id="PS50222">
    <property type="entry name" value="EF_HAND_2"/>
    <property type="match status" value="2"/>
</dbReference>
<sequence>MLRSITKKELRALKTRVSLLPDYKTDFDLSIKQLGYLFGLDPDGAKYFTQGMNRTNIVFGEQEVFFNKDTVDFGSLTKTIEILLGESHSDLSNFIFNVFDLDRDRVLQKNELLALCRSSMWISSTSIAVQYSLQMSQILVVDLDNNQKEFREQIFSRVQKSITDDHVQQVFVDFFQEFDTNTSNIITLQEFKKYCQNNGSIIKPFINIAKELISPIKEDKCIIC</sequence>
<feature type="domain" description="EF-hand" evidence="2">
    <location>
        <begin position="166"/>
        <end position="201"/>
    </location>
</feature>
<dbReference type="EMBL" id="JAOAOG010000055">
    <property type="protein sequence ID" value="KAJ6251593.1"/>
    <property type="molecule type" value="Genomic_DNA"/>
</dbReference>
<accession>A0ABQ8Z495</accession>
<name>A0ABQ8Z495_9EUKA</name>
<gene>
    <name evidence="3" type="ORF">M0813_14791</name>
</gene>
<keyword evidence="1" id="KW-0106">Calcium</keyword>
<dbReference type="Pfam" id="PF13202">
    <property type="entry name" value="EF-hand_5"/>
    <property type="match status" value="1"/>
</dbReference>
<evidence type="ECO:0000313" key="4">
    <source>
        <dbReference type="Proteomes" id="UP001150062"/>
    </source>
</evidence>